<accession>L1N286</accession>
<dbReference type="Proteomes" id="UP000010433">
    <property type="component" value="Unassembled WGS sequence"/>
</dbReference>
<protein>
    <submittedName>
        <fullName evidence="2">Uncharacterized protein</fullName>
    </submittedName>
</protein>
<feature type="region of interest" description="Disordered" evidence="1">
    <location>
        <begin position="1"/>
        <end position="53"/>
    </location>
</feature>
<dbReference type="EMBL" id="AMEP01000142">
    <property type="protein sequence ID" value="EKX97316.1"/>
    <property type="molecule type" value="Genomic_DNA"/>
</dbReference>
<gene>
    <name evidence="2" type="ORF">HMPREF9151_02234</name>
</gene>
<dbReference type="STRING" id="1127699.HMPREF9151_02234"/>
<keyword evidence="3" id="KW-1185">Reference proteome</keyword>
<proteinExistence type="predicted"/>
<evidence type="ECO:0000313" key="2">
    <source>
        <dbReference type="EMBL" id="EKX97316.1"/>
    </source>
</evidence>
<dbReference type="PATRIC" id="fig|1127699.3.peg.2043"/>
<feature type="compositionally biased region" description="Basic and acidic residues" evidence="1">
    <location>
        <begin position="1"/>
        <end position="11"/>
    </location>
</feature>
<organism evidence="2 3">
    <name type="scientific">Hoylesella saccharolytica F0055</name>
    <dbReference type="NCBI Taxonomy" id="1127699"/>
    <lineage>
        <taxon>Bacteria</taxon>
        <taxon>Pseudomonadati</taxon>
        <taxon>Bacteroidota</taxon>
        <taxon>Bacteroidia</taxon>
        <taxon>Bacteroidales</taxon>
        <taxon>Prevotellaceae</taxon>
        <taxon>Hoylesella</taxon>
    </lineage>
</organism>
<evidence type="ECO:0000313" key="3">
    <source>
        <dbReference type="Proteomes" id="UP000010433"/>
    </source>
</evidence>
<sequence>MLSPAGDERKINNKVLSPAGDKKKNNRKCFRPWATAAKSKENKHPSSGMRENG</sequence>
<name>L1N286_9BACT</name>
<comment type="caution">
    <text evidence="2">The sequence shown here is derived from an EMBL/GenBank/DDBJ whole genome shotgun (WGS) entry which is preliminary data.</text>
</comment>
<dbReference type="HOGENOM" id="CLU_3064850_0_0_10"/>
<reference evidence="2 3" key="1">
    <citation type="submission" date="2012-05" db="EMBL/GenBank/DDBJ databases">
        <authorList>
            <person name="Weinstock G."/>
            <person name="Sodergren E."/>
            <person name="Lobos E.A."/>
            <person name="Fulton L."/>
            <person name="Fulton R."/>
            <person name="Courtney L."/>
            <person name="Fronick C."/>
            <person name="O'Laughlin M."/>
            <person name="Godfrey J."/>
            <person name="Wilson R.M."/>
            <person name="Miner T."/>
            <person name="Farmer C."/>
            <person name="Delehaunty K."/>
            <person name="Cordes M."/>
            <person name="Minx P."/>
            <person name="Tomlinson C."/>
            <person name="Chen J."/>
            <person name="Wollam A."/>
            <person name="Pepin K.H."/>
            <person name="Bhonagiri V."/>
            <person name="Zhang X."/>
            <person name="Suruliraj S."/>
            <person name="Warren W."/>
            <person name="Mitreva M."/>
            <person name="Mardis E.R."/>
            <person name="Wilson R.K."/>
        </authorList>
    </citation>
    <scope>NUCLEOTIDE SEQUENCE [LARGE SCALE GENOMIC DNA]</scope>
    <source>
        <strain evidence="2 3">F0055</strain>
    </source>
</reference>
<evidence type="ECO:0000256" key="1">
    <source>
        <dbReference type="SAM" id="MobiDB-lite"/>
    </source>
</evidence>
<dbReference type="AlphaFoldDB" id="L1N286"/>